<dbReference type="Pfam" id="PF07687">
    <property type="entry name" value="M20_dimer"/>
    <property type="match status" value="1"/>
</dbReference>
<gene>
    <name evidence="4" type="ORF">COW24_05330</name>
</gene>
<dbReference type="Proteomes" id="UP000230292">
    <property type="component" value="Unassembled WGS sequence"/>
</dbReference>
<dbReference type="PANTHER" id="PTHR43808">
    <property type="entry name" value="ACETYLORNITHINE DEACETYLASE"/>
    <property type="match status" value="1"/>
</dbReference>
<reference evidence="4 5" key="1">
    <citation type="submission" date="2017-09" db="EMBL/GenBank/DDBJ databases">
        <title>Depth-based differentiation of microbial function through sediment-hosted aquifers and enrichment of novel symbionts in the deep terrestrial subsurface.</title>
        <authorList>
            <person name="Probst A.J."/>
            <person name="Ladd B."/>
            <person name="Jarett J.K."/>
            <person name="Geller-Mcgrath D.E."/>
            <person name="Sieber C.M."/>
            <person name="Emerson J.B."/>
            <person name="Anantharaman K."/>
            <person name="Thomas B.C."/>
            <person name="Malmstrom R."/>
            <person name="Stieglmeier M."/>
            <person name="Klingl A."/>
            <person name="Woyke T."/>
            <person name="Ryan C.M."/>
            <person name="Banfield J.F."/>
        </authorList>
    </citation>
    <scope>NUCLEOTIDE SEQUENCE [LARGE SCALE GENOMIC DNA]</scope>
    <source>
        <strain evidence="4">CG15_BIG_FIL_POST_REV_8_21_14_020_45_12</strain>
    </source>
</reference>
<dbReference type="PANTHER" id="PTHR43808:SF31">
    <property type="entry name" value="N-ACETYL-L-CITRULLINE DEACETYLASE"/>
    <property type="match status" value="1"/>
</dbReference>
<dbReference type="GO" id="GO:0008777">
    <property type="term" value="F:acetylornithine deacetylase activity"/>
    <property type="evidence" value="ECO:0007669"/>
    <property type="project" value="TreeGrafter"/>
</dbReference>
<accession>A0A2M7H2H3</accession>
<dbReference type="GO" id="GO:0046872">
    <property type="term" value="F:metal ion binding"/>
    <property type="evidence" value="ECO:0007669"/>
    <property type="project" value="UniProtKB-KW"/>
</dbReference>
<dbReference type="InterPro" id="IPR050072">
    <property type="entry name" value="Peptidase_M20A"/>
</dbReference>
<evidence type="ECO:0000259" key="3">
    <source>
        <dbReference type="Pfam" id="PF07687"/>
    </source>
</evidence>
<dbReference type="GO" id="GO:0006526">
    <property type="term" value="P:L-arginine biosynthetic process"/>
    <property type="evidence" value="ECO:0007669"/>
    <property type="project" value="TreeGrafter"/>
</dbReference>
<dbReference type="SUPFAM" id="SSF53187">
    <property type="entry name" value="Zn-dependent exopeptidases"/>
    <property type="match status" value="1"/>
</dbReference>
<keyword evidence="2" id="KW-0378">Hydrolase</keyword>
<organism evidence="4 5">
    <name type="scientific">Candidatus Kerfeldbacteria bacterium CG15_BIG_FIL_POST_REV_8_21_14_020_45_12</name>
    <dbReference type="NCBI Taxonomy" id="2014247"/>
    <lineage>
        <taxon>Bacteria</taxon>
        <taxon>Candidatus Kerfeldiibacteriota</taxon>
    </lineage>
</organism>
<dbReference type="AlphaFoldDB" id="A0A2M7H2H3"/>
<proteinExistence type="predicted"/>
<dbReference type="EMBL" id="PFGC01000053">
    <property type="protein sequence ID" value="PIW36447.1"/>
    <property type="molecule type" value="Genomic_DNA"/>
</dbReference>
<protein>
    <recommendedName>
        <fullName evidence="3">Peptidase M20 dimerisation domain-containing protein</fullName>
    </recommendedName>
</protein>
<dbReference type="Gene3D" id="3.40.630.10">
    <property type="entry name" value="Zn peptidases"/>
    <property type="match status" value="1"/>
</dbReference>
<comment type="caution">
    <text evidence="4">The sequence shown here is derived from an EMBL/GenBank/DDBJ whole genome shotgun (WGS) entry which is preliminary data.</text>
</comment>
<dbReference type="InterPro" id="IPR036264">
    <property type="entry name" value="Bact_exopeptidase_dim_dom"/>
</dbReference>
<evidence type="ECO:0000256" key="1">
    <source>
        <dbReference type="ARBA" id="ARBA00022723"/>
    </source>
</evidence>
<dbReference type="Gene3D" id="3.30.70.360">
    <property type="match status" value="1"/>
</dbReference>
<feature type="domain" description="Peptidase M20 dimerisation" evidence="3">
    <location>
        <begin position="164"/>
        <end position="261"/>
    </location>
</feature>
<dbReference type="InterPro" id="IPR002933">
    <property type="entry name" value="Peptidase_M20"/>
</dbReference>
<evidence type="ECO:0000313" key="5">
    <source>
        <dbReference type="Proteomes" id="UP000230292"/>
    </source>
</evidence>
<evidence type="ECO:0000313" key="4">
    <source>
        <dbReference type="EMBL" id="PIW36447.1"/>
    </source>
</evidence>
<dbReference type="Pfam" id="PF01546">
    <property type="entry name" value="Peptidase_M20"/>
    <property type="match status" value="1"/>
</dbReference>
<sequence length="358" mass="39968">MQERILSLTEQFISIRSDQINRAALKEILNLALLNLKGYTIEKFERNGVCSALVYNTSKRPDKFTVLFNIHLDVIPGKKEQYTPRIEGDKLYGTGSMDMKGNAACAILAFAEVAKNIHKPIALQLVTDEEVGGFDGTQYQVENGVRSNFVIATEPTNFDIVNKAKGVLWIKITSQGKTAHGAYPWRGDNAIWKMHDFLSRLKEAYPIPVKESWITTVNLSSIESKNTVYNKIPDECTVCLDVRFIPEDTETILTTIQALLPKGSTTEVITHEPALDTNKENSFVKILKKISEDELKKNVTLRPAQGTSDARHFARVGCPGIEFGPIGGGIGSDNEWIDIPSLNTYYNILLTFLNQVDQ</sequence>
<dbReference type="InterPro" id="IPR011650">
    <property type="entry name" value="Peptidase_M20_dimer"/>
</dbReference>
<evidence type="ECO:0000256" key="2">
    <source>
        <dbReference type="ARBA" id="ARBA00022801"/>
    </source>
</evidence>
<name>A0A2M7H2H3_9BACT</name>
<keyword evidence="1" id="KW-0479">Metal-binding</keyword>
<dbReference type="SUPFAM" id="SSF55031">
    <property type="entry name" value="Bacterial exopeptidase dimerisation domain"/>
    <property type="match status" value="1"/>
</dbReference>